<dbReference type="AlphaFoldDB" id="A0A9I9EGT6"/>
<sequence length="78" mass="9165">MDSRVHNFLKPHDSILFRIMLSAVIWGRMEENISNTTNMEPTLMFFFYANNDNVHIAAYGIVSLWCLVYHCEASDFFQ</sequence>
<organism evidence="1">
    <name type="scientific">Cucumis melo</name>
    <name type="common">Muskmelon</name>
    <dbReference type="NCBI Taxonomy" id="3656"/>
    <lineage>
        <taxon>Eukaryota</taxon>
        <taxon>Viridiplantae</taxon>
        <taxon>Streptophyta</taxon>
        <taxon>Embryophyta</taxon>
        <taxon>Tracheophyta</taxon>
        <taxon>Spermatophyta</taxon>
        <taxon>Magnoliopsida</taxon>
        <taxon>eudicotyledons</taxon>
        <taxon>Gunneridae</taxon>
        <taxon>Pentapetalae</taxon>
        <taxon>rosids</taxon>
        <taxon>fabids</taxon>
        <taxon>Cucurbitales</taxon>
        <taxon>Cucurbitaceae</taxon>
        <taxon>Benincaseae</taxon>
        <taxon>Cucumis</taxon>
    </lineage>
</organism>
<evidence type="ECO:0000313" key="1">
    <source>
        <dbReference type="EnsemblPlants" id="MELO3C033528.2.1"/>
    </source>
</evidence>
<dbReference type="Gramene" id="MELO3C033528.2.1">
    <property type="protein sequence ID" value="MELO3C033528.2.1"/>
    <property type="gene ID" value="MELO3C033528.2"/>
</dbReference>
<dbReference type="EnsemblPlants" id="MELO3C033528.2.1">
    <property type="protein sequence ID" value="MELO3C033528.2.1"/>
    <property type="gene ID" value="MELO3C033528.2"/>
</dbReference>
<protein>
    <submittedName>
        <fullName evidence="1">Uncharacterized protein</fullName>
    </submittedName>
</protein>
<proteinExistence type="predicted"/>
<name>A0A9I9EGT6_CUCME</name>
<accession>A0A9I9EGT6</accession>
<reference evidence="1" key="1">
    <citation type="submission" date="2023-03" db="UniProtKB">
        <authorList>
            <consortium name="EnsemblPlants"/>
        </authorList>
    </citation>
    <scope>IDENTIFICATION</scope>
</reference>